<organism evidence="1 2">
    <name type="scientific">Salinibacter ruber</name>
    <dbReference type="NCBI Taxonomy" id="146919"/>
    <lineage>
        <taxon>Bacteria</taxon>
        <taxon>Pseudomonadati</taxon>
        <taxon>Rhodothermota</taxon>
        <taxon>Rhodothermia</taxon>
        <taxon>Rhodothermales</taxon>
        <taxon>Salinibacteraceae</taxon>
        <taxon>Salinibacter</taxon>
    </lineage>
</organism>
<evidence type="ECO:0000313" key="2">
    <source>
        <dbReference type="Proteomes" id="UP001155027"/>
    </source>
</evidence>
<comment type="caution">
    <text evidence="1">The sequence shown here is derived from an EMBL/GenBank/DDBJ whole genome shotgun (WGS) entry which is preliminary data.</text>
</comment>
<accession>A0A9X2TD52</accession>
<name>A0A9X2TD52_9BACT</name>
<dbReference type="EMBL" id="JANUAU010000002">
    <property type="protein sequence ID" value="MCS3676649.1"/>
    <property type="molecule type" value="Genomic_DNA"/>
</dbReference>
<protein>
    <submittedName>
        <fullName evidence="1">Uncharacterized protein</fullName>
    </submittedName>
</protein>
<dbReference type="RefSeq" id="WP_259220097.1">
    <property type="nucleotide sequence ID" value="NZ_JANUAV010000002.1"/>
</dbReference>
<proteinExistence type="predicted"/>
<evidence type="ECO:0000313" key="1">
    <source>
        <dbReference type="EMBL" id="MCS3676649.1"/>
    </source>
</evidence>
<sequence length="43" mass="4353">MPMVTLLATAKTKKIIDQIQGVCSGGTAARRDGALTSSGPAVH</sequence>
<reference evidence="1" key="1">
    <citation type="submission" date="2022-08" db="EMBL/GenBank/DDBJ databases">
        <title>Genomic Encyclopedia of Type Strains, Phase V (KMG-V): Genome sequencing to study the core and pangenomes of soil and plant-associated prokaryotes.</title>
        <authorList>
            <person name="Whitman W."/>
        </authorList>
    </citation>
    <scope>NUCLEOTIDE SEQUENCE</scope>
    <source>
        <strain evidence="1">0</strain>
    </source>
</reference>
<gene>
    <name evidence="1" type="ORF">GGP71_000556</name>
</gene>
<dbReference type="AlphaFoldDB" id="A0A9X2TD52"/>
<dbReference type="Proteomes" id="UP001155027">
    <property type="component" value="Unassembled WGS sequence"/>
</dbReference>